<keyword evidence="3" id="KW-1185">Reference proteome</keyword>
<dbReference type="EMBL" id="BMAW01038410">
    <property type="protein sequence ID" value="GFU52063.1"/>
    <property type="molecule type" value="Genomic_DNA"/>
</dbReference>
<comment type="caution">
    <text evidence="2">The sequence shown here is derived from an EMBL/GenBank/DDBJ whole genome shotgun (WGS) entry which is preliminary data.</text>
</comment>
<feature type="signal peptide" evidence="1">
    <location>
        <begin position="1"/>
        <end position="25"/>
    </location>
</feature>
<evidence type="ECO:0000256" key="1">
    <source>
        <dbReference type="SAM" id="SignalP"/>
    </source>
</evidence>
<gene>
    <name evidence="2" type="ORF">NPIL_325901</name>
</gene>
<dbReference type="AlphaFoldDB" id="A0A8X6QX58"/>
<protein>
    <submittedName>
        <fullName evidence="2">Uncharacterized protein</fullName>
    </submittedName>
</protein>
<evidence type="ECO:0000313" key="2">
    <source>
        <dbReference type="EMBL" id="GFU52063.1"/>
    </source>
</evidence>
<accession>A0A8X6QX58</accession>
<feature type="chain" id="PRO_5036497881" evidence="1">
    <location>
        <begin position="26"/>
        <end position="148"/>
    </location>
</feature>
<sequence>MKFFIGVFWSMYQLLLIANQVNCGAKKDFFKCIMTHLCDCGFYDEYQICWMSAPEHVIAIGTGVVNQYLDVNTTAAEGLAPFYRAMCPDRDNEIYYKIYREAEDRMKAEEKKIMSNPMNVKETIAMQKAKSCTSPLINRCIEYGDECP</sequence>
<reference evidence="2" key="1">
    <citation type="submission" date="2020-08" db="EMBL/GenBank/DDBJ databases">
        <title>Multicomponent nature underlies the extraordinary mechanical properties of spider dragline silk.</title>
        <authorList>
            <person name="Kono N."/>
            <person name="Nakamura H."/>
            <person name="Mori M."/>
            <person name="Yoshida Y."/>
            <person name="Ohtoshi R."/>
            <person name="Malay A.D."/>
            <person name="Moran D.A.P."/>
            <person name="Tomita M."/>
            <person name="Numata K."/>
            <person name="Arakawa K."/>
        </authorList>
    </citation>
    <scope>NUCLEOTIDE SEQUENCE</scope>
</reference>
<keyword evidence="1" id="KW-0732">Signal</keyword>
<dbReference type="Proteomes" id="UP000887013">
    <property type="component" value="Unassembled WGS sequence"/>
</dbReference>
<dbReference type="OrthoDB" id="6436297at2759"/>
<organism evidence="2 3">
    <name type="scientific">Nephila pilipes</name>
    <name type="common">Giant wood spider</name>
    <name type="synonym">Nephila maculata</name>
    <dbReference type="NCBI Taxonomy" id="299642"/>
    <lineage>
        <taxon>Eukaryota</taxon>
        <taxon>Metazoa</taxon>
        <taxon>Ecdysozoa</taxon>
        <taxon>Arthropoda</taxon>
        <taxon>Chelicerata</taxon>
        <taxon>Arachnida</taxon>
        <taxon>Araneae</taxon>
        <taxon>Araneomorphae</taxon>
        <taxon>Entelegynae</taxon>
        <taxon>Araneoidea</taxon>
        <taxon>Nephilidae</taxon>
        <taxon>Nephila</taxon>
    </lineage>
</organism>
<evidence type="ECO:0000313" key="3">
    <source>
        <dbReference type="Proteomes" id="UP000887013"/>
    </source>
</evidence>
<proteinExistence type="predicted"/>
<name>A0A8X6QX58_NEPPI</name>